<proteinExistence type="predicted"/>
<feature type="compositionally biased region" description="Low complexity" evidence="3">
    <location>
        <begin position="355"/>
        <end position="378"/>
    </location>
</feature>
<sequence length="577" mass="62779">MPNLQAGTVFGSVGHRSPCRNFIGAEPAMGSSRRYSDFAFTVAKLGQSAISTQSAPWALGSLDGPTTSYQSAVPGGQDNVYLIVYGGQPANGALNNTSNSTLYYYNTLTDAWFKPNVDSPPRRIEHTMATNTDSGSAYLFGGYPLTNDLWSLDTIAMQWQQLPNQTSTPSPRYHHTATLLDDGRMIVVGGFDGNNTVNMTDIYTFDTNSLQWSYTKATGSIPASRRDHAATALPDGSSVLIHGGTNKQYSSFMSDIAILNCTTYDSCVWQTPPNPSPPAGRYAHTATLIGIIHCYYFVSLLHSLIGLVTITDNFIIIAFGFTAKDTGDSNIYIYDLKKFAWVKSYQPVTSVAPGPTSASPVNTTTSSTSSTTSATTVSDIASPPPSSPSPGTKAGVAIGSIAGIAAAGALIFVFYRRSKDRRNANSPPDHFNRHNPSPTPSDISDNDTTPPPNRFSMIFSGRNSTHTQRYSWQPNQHINPPTMVSSYPRYNRASMVSHTGTMYNNQRYSINNISNIFEAPEDLRGVDVGNSYFMPRKELFVVNADSDIFDMNVICTSKEMEGVHNVHPKPLRLSQDM</sequence>
<protein>
    <recommendedName>
        <fullName evidence="7">Galactose oxidase</fullName>
    </recommendedName>
</protein>
<feature type="region of interest" description="Disordered" evidence="3">
    <location>
        <begin position="350"/>
        <end position="392"/>
    </location>
</feature>
<evidence type="ECO:0000256" key="1">
    <source>
        <dbReference type="ARBA" id="ARBA00022441"/>
    </source>
</evidence>
<keyword evidence="2" id="KW-0677">Repeat</keyword>
<gene>
    <name evidence="5" type="ORF">INT44_004367</name>
</gene>
<keyword evidence="4" id="KW-1133">Transmembrane helix</keyword>
<keyword evidence="1" id="KW-0880">Kelch repeat</keyword>
<dbReference type="InterPro" id="IPR015915">
    <property type="entry name" value="Kelch-typ_b-propeller"/>
</dbReference>
<evidence type="ECO:0000256" key="4">
    <source>
        <dbReference type="SAM" id="Phobius"/>
    </source>
</evidence>
<keyword evidence="4" id="KW-0472">Membrane</keyword>
<feature type="region of interest" description="Disordered" evidence="3">
    <location>
        <begin position="422"/>
        <end position="454"/>
    </location>
</feature>
<keyword evidence="4" id="KW-0812">Transmembrane</keyword>
<feature type="transmembrane region" description="Helical" evidence="4">
    <location>
        <begin position="394"/>
        <end position="415"/>
    </location>
</feature>
<evidence type="ECO:0000256" key="2">
    <source>
        <dbReference type="ARBA" id="ARBA00022737"/>
    </source>
</evidence>
<dbReference type="Proteomes" id="UP000612746">
    <property type="component" value="Unassembled WGS sequence"/>
</dbReference>
<dbReference type="PANTHER" id="PTHR46093">
    <property type="entry name" value="ACYL-COA-BINDING DOMAIN-CONTAINING PROTEIN 5"/>
    <property type="match status" value="1"/>
</dbReference>
<dbReference type="EMBL" id="JAEPRA010000001">
    <property type="protein sequence ID" value="KAG2189225.1"/>
    <property type="molecule type" value="Genomic_DNA"/>
</dbReference>
<dbReference type="SUPFAM" id="SSF117281">
    <property type="entry name" value="Kelch motif"/>
    <property type="match status" value="1"/>
</dbReference>
<evidence type="ECO:0000256" key="3">
    <source>
        <dbReference type="SAM" id="MobiDB-lite"/>
    </source>
</evidence>
<reference evidence="5" key="1">
    <citation type="submission" date="2020-12" db="EMBL/GenBank/DDBJ databases">
        <title>Metabolic potential, ecology and presence of endohyphal bacteria is reflected in genomic diversity of Mucoromycotina.</title>
        <authorList>
            <person name="Muszewska A."/>
            <person name="Okrasinska A."/>
            <person name="Steczkiewicz K."/>
            <person name="Drgas O."/>
            <person name="Orlowska M."/>
            <person name="Perlinska-Lenart U."/>
            <person name="Aleksandrzak-Piekarczyk T."/>
            <person name="Szatraj K."/>
            <person name="Zielenkiewicz U."/>
            <person name="Pilsyk S."/>
            <person name="Malc E."/>
            <person name="Mieczkowski P."/>
            <person name="Kruszewska J.S."/>
            <person name="Biernat P."/>
            <person name="Pawlowska J."/>
        </authorList>
    </citation>
    <scope>NUCLEOTIDE SEQUENCE</scope>
    <source>
        <strain evidence="5">WA0000051536</strain>
    </source>
</reference>
<evidence type="ECO:0008006" key="7">
    <source>
        <dbReference type="Google" id="ProtNLM"/>
    </source>
</evidence>
<dbReference type="AlphaFoldDB" id="A0A8H7QCA6"/>
<evidence type="ECO:0000313" key="6">
    <source>
        <dbReference type="Proteomes" id="UP000612746"/>
    </source>
</evidence>
<evidence type="ECO:0000313" key="5">
    <source>
        <dbReference type="EMBL" id="KAG2189225.1"/>
    </source>
</evidence>
<dbReference type="Pfam" id="PF24681">
    <property type="entry name" value="Kelch_KLHDC2_KLHL20_DRC7"/>
    <property type="match status" value="1"/>
</dbReference>
<dbReference type="Gene3D" id="2.120.10.80">
    <property type="entry name" value="Kelch-type beta propeller"/>
    <property type="match status" value="1"/>
</dbReference>
<comment type="caution">
    <text evidence="5">The sequence shown here is derived from an EMBL/GenBank/DDBJ whole genome shotgun (WGS) entry which is preliminary data.</text>
</comment>
<keyword evidence="6" id="KW-1185">Reference proteome</keyword>
<accession>A0A8H7QCA6</accession>
<feature type="compositionally biased region" description="Polar residues" evidence="3">
    <location>
        <begin position="434"/>
        <end position="448"/>
    </location>
</feature>
<organism evidence="5 6">
    <name type="scientific">Umbelopsis vinacea</name>
    <dbReference type="NCBI Taxonomy" id="44442"/>
    <lineage>
        <taxon>Eukaryota</taxon>
        <taxon>Fungi</taxon>
        <taxon>Fungi incertae sedis</taxon>
        <taxon>Mucoromycota</taxon>
        <taxon>Mucoromycotina</taxon>
        <taxon>Umbelopsidomycetes</taxon>
        <taxon>Umbelopsidales</taxon>
        <taxon>Umbelopsidaceae</taxon>
        <taxon>Umbelopsis</taxon>
    </lineage>
</organism>
<dbReference type="PANTHER" id="PTHR46093:SF18">
    <property type="entry name" value="FIBRONECTIN TYPE-III DOMAIN-CONTAINING PROTEIN"/>
    <property type="match status" value="1"/>
</dbReference>
<dbReference type="OrthoDB" id="432528at2759"/>
<name>A0A8H7QCA6_9FUNG</name>